<dbReference type="InterPro" id="IPR011990">
    <property type="entry name" value="TPR-like_helical_dom_sf"/>
</dbReference>
<feature type="domain" description="Thioredoxin" evidence="4">
    <location>
        <begin position="50"/>
        <end position="150"/>
    </location>
</feature>
<reference evidence="5" key="1">
    <citation type="journal article" date="2014" name="Int. J. Syst. Evol. Microbiol.">
        <title>Complete genome sequence of Corynebacterium casei LMG S-19264T (=DSM 44701T), isolated from a smear-ripened cheese.</title>
        <authorList>
            <consortium name="US DOE Joint Genome Institute (JGI-PGF)"/>
            <person name="Walter F."/>
            <person name="Albersmeier A."/>
            <person name="Kalinowski J."/>
            <person name="Ruckert C."/>
        </authorList>
    </citation>
    <scope>NUCLEOTIDE SEQUENCE</scope>
    <source>
        <strain evidence="5">JCM 3051</strain>
    </source>
</reference>
<dbReference type="SUPFAM" id="SSF52833">
    <property type="entry name" value="Thioredoxin-like"/>
    <property type="match status" value="1"/>
</dbReference>
<dbReference type="Gene3D" id="3.40.30.10">
    <property type="entry name" value="Glutaredoxin"/>
    <property type="match status" value="1"/>
</dbReference>
<dbReference type="RefSeq" id="WP_171108992.1">
    <property type="nucleotide sequence ID" value="NZ_BMPT01000008.1"/>
</dbReference>
<dbReference type="GO" id="GO:0015035">
    <property type="term" value="F:protein-disulfide reductase activity"/>
    <property type="evidence" value="ECO:0007669"/>
    <property type="project" value="TreeGrafter"/>
</dbReference>
<dbReference type="Proteomes" id="UP000655589">
    <property type="component" value="Unassembled WGS sequence"/>
</dbReference>
<evidence type="ECO:0000256" key="3">
    <source>
        <dbReference type="SAM" id="MobiDB-lite"/>
    </source>
</evidence>
<dbReference type="PANTHER" id="PTHR45663">
    <property type="entry name" value="GEO12009P1"/>
    <property type="match status" value="1"/>
</dbReference>
<evidence type="ECO:0000256" key="1">
    <source>
        <dbReference type="ARBA" id="ARBA00008987"/>
    </source>
</evidence>
<keyword evidence="6" id="KW-1185">Reference proteome</keyword>
<comment type="similarity">
    <text evidence="1">Belongs to the thioredoxin family.</text>
</comment>
<reference evidence="5" key="2">
    <citation type="submission" date="2020-09" db="EMBL/GenBank/DDBJ databases">
        <authorList>
            <person name="Sun Q."/>
            <person name="Ohkuma M."/>
        </authorList>
    </citation>
    <scope>NUCLEOTIDE SEQUENCE</scope>
    <source>
        <strain evidence="5">JCM 3051</strain>
    </source>
</reference>
<dbReference type="AlphaFoldDB" id="A0A8H9GIR8"/>
<evidence type="ECO:0000313" key="6">
    <source>
        <dbReference type="Proteomes" id="UP000655589"/>
    </source>
</evidence>
<dbReference type="Pfam" id="PF00085">
    <property type="entry name" value="Thioredoxin"/>
    <property type="match status" value="1"/>
</dbReference>
<comment type="caution">
    <text evidence="5">The sequence shown here is derived from an EMBL/GenBank/DDBJ whole genome shotgun (WGS) entry which is preliminary data.</text>
</comment>
<dbReference type="CDD" id="cd02956">
    <property type="entry name" value="ybbN"/>
    <property type="match status" value="1"/>
</dbReference>
<dbReference type="Pfam" id="PF14561">
    <property type="entry name" value="TPR_20"/>
    <property type="match status" value="1"/>
</dbReference>
<protein>
    <submittedName>
        <fullName evidence="5">Thioredoxin</fullName>
    </submittedName>
</protein>
<keyword evidence="2" id="KW-0676">Redox-active center</keyword>
<evidence type="ECO:0000313" key="5">
    <source>
        <dbReference type="EMBL" id="GGM26727.1"/>
    </source>
</evidence>
<evidence type="ECO:0000256" key="2">
    <source>
        <dbReference type="ARBA" id="ARBA00023284"/>
    </source>
</evidence>
<sequence length="320" mass="33505">MSSATSQPGPARSAQPEFAVRGAVDLSALNRPQSPPPGEPGGAPEAGGFVVDVSEANFEQLVRDSATYPVVILLWIPTDKANADLGSTMGRLAQEYGGRFLLGRVDAQASPQVAAAFQVQGVPTVVAVLQGQPLPLFQGAADEQQIRGVLDQVLAAAEQNGVTGRAPGAAPAGDEPAVEPEKPLPPLHQEAYDAIERDDLPAAAAAYEKALRQDPKDSDAAAGLAQVHLMQRTHDADLAAVRTAAADAPSDVDAALAVADLDMLGGKVEDAFGRLLDLMPEADADGKEKLRVRLLELFEVAGTTDPRVAKARRRLSLYLY</sequence>
<accession>A0A8H9GIR8</accession>
<dbReference type="GO" id="GO:0006950">
    <property type="term" value="P:response to stress"/>
    <property type="evidence" value="ECO:0007669"/>
    <property type="project" value="UniProtKB-ARBA"/>
</dbReference>
<dbReference type="SUPFAM" id="SSF48452">
    <property type="entry name" value="TPR-like"/>
    <property type="match status" value="1"/>
</dbReference>
<proteinExistence type="inferred from homology"/>
<gene>
    <name evidence="5" type="ORF">GCM10010102_22970</name>
</gene>
<evidence type="ECO:0000259" key="4">
    <source>
        <dbReference type="Pfam" id="PF00085"/>
    </source>
</evidence>
<dbReference type="PANTHER" id="PTHR45663:SF11">
    <property type="entry name" value="GEO12009P1"/>
    <property type="match status" value="1"/>
</dbReference>
<dbReference type="InterPro" id="IPR013766">
    <property type="entry name" value="Thioredoxin_domain"/>
</dbReference>
<name>A0A8H9GIR8_9MICO</name>
<feature type="region of interest" description="Disordered" evidence="3">
    <location>
        <begin position="24"/>
        <end position="48"/>
    </location>
</feature>
<dbReference type="Gene3D" id="1.25.40.10">
    <property type="entry name" value="Tetratricopeptide repeat domain"/>
    <property type="match status" value="1"/>
</dbReference>
<organism evidence="5 6">
    <name type="scientific">Promicromonospora citrea</name>
    <dbReference type="NCBI Taxonomy" id="43677"/>
    <lineage>
        <taxon>Bacteria</taxon>
        <taxon>Bacillati</taxon>
        <taxon>Actinomycetota</taxon>
        <taxon>Actinomycetes</taxon>
        <taxon>Micrococcales</taxon>
        <taxon>Promicromonosporaceae</taxon>
        <taxon>Promicromonospora</taxon>
    </lineage>
</organism>
<dbReference type="InterPro" id="IPR036249">
    <property type="entry name" value="Thioredoxin-like_sf"/>
</dbReference>
<dbReference type="GO" id="GO:0005737">
    <property type="term" value="C:cytoplasm"/>
    <property type="evidence" value="ECO:0007669"/>
    <property type="project" value="TreeGrafter"/>
</dbReference>
<dbReference type="EMBL" id="BMPT01000008">
    <property type="protein sequence ID" value="GGM26727.1"/>
    <property type="molecule type" value="Genomic_DNA"/>
</dbReference>